<comment type="caution">
    <text evidence="1">The sequence shown here is derived from an EMBL/GenBank/DDBJ whole genome shotgun (WGS) entry which is preliminary data.</text>
</comment>
<evidence type="ECO:0000313" key="2">
    <source>
        <dbReference type="Proteomes" id="UP001314263"/>
    </source>
</evidence>
<accession>A0AAV1I733</accession>
<keyword evidence="2" id="KW-1185">Reference proteome</keyword>
<organism evidence="1 2">
    <name type="scientific">Coccomyxa viridis</name>
    <dbReference type="NCBI Taxonomy" id="1274662"/>
    <lineage>
        <taxon>Eukaryota</taxon>
        <taxon>Viridiplantae</taxon>
        <taxon>Chlorophyta</taxon>
        <taxon>core chlorophytes</taxon>
        <taxon>Trebouxiophyceae</taxon>
        <taxon>Trebouxiophyceae incertae sedis</taxon>
        <taxon>Coccomyxaceae</taxon>
        <taxon>Coccomyxa</taxon>
    </lineage>
</organism>
<evidence type="ECO:0000313" key="1">
    <source>
        <dbReference type="EMBL" id="CAK0779576.1"/>
    </source>
</evidence>
<dbReference type="Proteomes" id="UP001314263">
    <property type="component" value="Unassembled WGS sequence"/>
</dbReference>
<reference evidence="1 2" key="1">
    <citation type="submission" date="2023-10" db="EMBL/GenBank/DDBJ databases">
        <authorList>
            <person name="Maclean D."/>
            <person name="Macfadyen A."/>
        </authorList>
    </citation>
    <scope>NUCLEOTIDE SEQUENCE [LARGE SCALE GENOMIC DNA]</scope>
</reference>
<proteinExistence type="predicted"/>
<dbReference type="EMBL" id="CAUYUE010000005">
    <property type="protein sequence ID" value="CAK0779576.1"/>
    <property type="molecule type" value="Genomic_DNA"/>
</dbReference>
<name>A0AAV1I733_9CHLO</name>
<protein>
    <submittedName>
        <fullName evidence="1">Uncharacterized protein</fullName>
    </submittedName>
</protein>
<gene>
    <name evidence="1" type="ORF">CVIRNUC_004808</name>
</gene>
<sequence>MPVPTAQPGLFTLKQGLGREDGLLLLADVNTAVHNLEWPHGAQWCCWTWACPCEFGMRTLTSSLQVGVQLARSSLEMTAPEPDATQSKASSPGTTEVVKPAPLALFVVPSLEQCMAVEVAYDSTGRGKAGQMDP</sequence>
<dbReference type="AlphaFoldDB" id="A0AAV1I733"/>